<evidence type="ECO:0000313" key="1">
    <source>
        <dbReference type="EMBL" id="MBW0511372.1"/>
    </source>
</evidence>
<dbReference type="AlphaFoldDB" id="A0A9Q3E088"/>
<name>A0A9Q3E088_9BASI</name>
<evidence type="ECO:0000313" key="2">
    <source>
        <dbReference type="Proteomes" id="UP000765509"/>
    </source>
</evidence>
<sequence length="159" mass="17595">MECHYCKSQGLHHIGHWVSTSPISRDILKLEKAPPPMAENELAIRAVTGDRTASMVDTGSEVHVSGIFDFFIDKQPLDPVLPLNLACLSFQIYATHRGTIQLPYCNLVVNNVLYCKDVEGTLLSLGLFLNECFGVYFVGKDMNITNPNGDIFCTANFAN</sequence>
<organism evidence="1 2">
    <name type="scientific">Austropuccinia psidii MF-1</name>
    <dbReference type="NCBI Taxonomy" id="1389203"/>
    <lineage>
        <taxon>Eukaryota</taxon>
        <taxon>Fungi</taxon>
        <taxon>Dikarya</taxon>
        <taxon>Basidiomycota</taxon>
        <taxon>Pucciniomycotina</taxon>
        <taxon>Pucciniomycetes</taxon>
        <taxon>Pucciniales</taxon>
        <taxon>Sphaerophragmiaceae</taxon>
        <taxon>Austropuccinia</taxon>
    </lineage>
</organism>
<dbReference type="Proteomes" id="UP000765509">
    <property type="component" value="Unassembled WGS sequence"/>
</dbReference>
<accession>A0A9Q3E088</accession>
<reference evidence="1" key="1">
    <citation type="submission" date="2021-03" db="EMBL/GenBank/DDBJ databases">
        <title>Draft genome sequence of rust myrtle Austropuccinia psidii MF-1, a brazilian biotype.</title>
        <authorList>
            <person name="Quecine M.C."/>
            <person name="Pachon D.M.R."/>
            <person name="Bonatelli M.L."/>
            <person name="Correr F.H."/>
            <person name="Franceschini L.M."/>
            <person name="Leite T.F."/>
            <person name="Margarido G.R.A."/>
            <person name="Almeida C.A."/>
            <person name="Ferrarezi J.A."/>
            <person name="Labate C.A."/>
        </authorList>
    </citation>
    <scope>NUCLEOTIDE SEQUENCE</scope>
    <source>
        <strain evidence="1">MF-1</strain>
    </source>
</reference>
<protein>
    <submittedName>
        <fullName evidence="1">Uncharacterized protein</fullName>
    </submittedName>
</protein>
<proteinExistence type="predicted"/>
<gene>
    <name evidence="1" type="ORF">O181_051087</name>
</gene>
<dbReference type="EMBL" id="AVOT02022152">
    <property type="protein sequence ID" value="MBW0511372.1"/>
    <property type="molecule type" value="Genomic_DNA"/>
</dbReference>
<dbReference type="OrthoDB" id="1933277at2759"/>
<keyword evidence="2" id="KW-1185">Reference proteome</keyword>
<comment type="caution">
    <text evidence="1">The sequence shown here is derived from an EMBL/GenBank/DDBJ whole genome shotgun (WGS) entry which is preliminary data.</text>
</comment>